<name>A0A915BHW0_PARUN</name>
<keyword evidence="1" id="KW-1185">Reference proteome</keyword>
<sequence>MLYEMNTIFFVVSVAVLPVWGDFTIEQLKSERFAYTVEARDSGLDLSKVKYHIGDMVFDRNPFKSSQMFISKFATNFFIECIHYMTIRHH</sequence>
<evidence type="ECO:0000313" key="1">
    <source>
        <dbReference type="Proteomes" id="UP000887569"/>
    </source>
</evidence>
<dbReference type="Proteomes" id="UP000887569">
    <property type="component" value="Unplaced"/>
</dbReference>
<organism evidence="1 2">
    <name type="scientific">Parascaris univalens</name>
    <name type="common">Nematode worm</name>
    <dbReference type="NCBI Taxonomy" id="6257"/>
    <lineage>
        <taxon>Eukaryota</taxon>
        <taxon>Metazoa</taxon>
        <taxon>Ecdysozoa</taxon>
        <taxon>Nematoda</taxon>
        <taxon>Chromadorea</taxon>
        <taxon>Rhabditida</taxon>
        <taxon>Spirurina</taxon>
        <taxon>Ascaridomorpha</taxon>
        <taxon>Ascaridoidea</taxon>
        <taxon>Ascarididae</taxon>
        <taxon>Parascaris</taxon>
    </lineage>
</organism>
<protein>
    <submittedName>
        <fullName evidence="2">Metalloendopeptidase</fullName>
    </submittedName>
</protein>
<accession>A0A915BHW0</accession>
<evidence type="ECO:0000313" key="2">
    <source>
        <dbReference type="WBParaSite" id="PgR041_g019_t06"/>
    </source>
</evidence>
<dbReference type="WBParaSite" id="PgR041_g019_t06">
    <property type="protein sequence ID" value="PgR041_g019_t06"/>
    <property type="gene ID" value="PgR041_g019"/>
</dbReference>
<reference evidence="2" key="1">
    <citation type="submission" date="2022-11" db="UniProtKB">
        <authorList>
            <consortium name="WormBaseParasite"/>
        </authorList>
    </citation>
    <scope>IDENTIFICATION</scope>
</reference>
<dbReference type="AlphaFoldDB" id="A0A915BHW0"/>
<proteinExistence type="predicted"/>